<sequence>MGICLSCLRPEEDEENPQLGERTPLLGQNTLKQEEIAAENRQKELDTIVSDLTENLIDVTTFLQAPDEGEVEETGAEEEAELQHEAPKQLPFTLMTEDHKRSLRQISQEVSTILERELTVNSVGALVLDFGAD</sequence>
<organism evidence="1 2">
    <name type="scientific">Babjeviella inositovora NRRL Y-12698</name>
    <dbReference type="NCBI Taxonomy" id="984486"/>
    <lineage>
        <taxon>Eukaryota</taxon>
        <taxon>Fungi</taxon>
        <taxon>Dikarya</taxon>
        <taxon>Ascomycota</taxon>
        <taxon>Saccharomycotina</taxon>
        <taxon>Pichiomycetes</taxon>
        <taxon>Serinales incertae sedis</taxon>
        <taxon>Babjeviella</taxon>
    </lineage>
</organism>
<dbReference type="Proteomes" id="UP000094336">
    <property type="component" value="Unassembled WGS sequence"/>
</dbReference>
<name>A0A1E3QV73_9ASCO</name>
<dbReference type="RefSeq" id="XP_018986896.1">
    <property type="nucleotide sequence ID" value="XM_019126888.1"/>
</dbReference>
<dbReference type="EMBL" id="KV454427">
    <property type="protein sequence ID" value="ODQ81568.1"/>
    <property type="molecule type" value="Genomic_DNA"/>
</dbReference>
<gene>
    <name evidence="1" type="ORF">BABINDRAFT_11695</name>
</gene>
<dbReference type="GeneID" id="30144742"/>
<reference evidence="2" key="1">
    <citation type="submission" date="2016-05" db="EMBL/GenBank/DDBJ databases">
        <title>Comparative genomics of biotechnologically important yeasts.</title>
        <authorList>
            <consortium name="DOE Joint Genome Institute"/>
            <person name="Riley R."/>
            <person name="Haridas S."/>
            <person name="Wolfe K.H."/>
            <person name="Lopes M.R."/>
            <person name="Hittinger C.T."/>
            <person name="Goker M."/>
            <person name="Salamov A."/>
            <person name="Wisecaver J."/>
            <person name="Long T.M."/>
            <person name="Aerts A.L."/>
            <person name="Barry K."/>
            <person name="Choi C."/>
            <person name="Clum A."/>
            <person name="Coughlan A.Y."/>
            <person name="Deshpande S."/>
            <person name="Douglass A.P."/>
            <person name="Hanson S.J."/>
            <person name="Klenk H.-P."/>
            <person name="Labutti K."/>
            <person name="Lapidus A."/>
            <person name="Lindquist E."/>
            <person name="Lipzen A."/>
            <person name="Meier-Kolthoff J.P."/>
            <person name="Ohm R.A."/>
            <person name="Otillar R.P."/>
            <person name="Pangilinan J."/>
            <person name="Peng Y."/>
            <person name="Rokas A."/>
            <person name="Rosa C.A."/>
            <person name="Scheuner C."/>
            <person name="Sibirny A.A."/>
            <person name="Slot J.C."/>
            <person name="Stielow J.B."/>
            <person name="Sun H."/>
            <person name="Kurtzman C.P."/>
            <person name="Blackwell M."/>
            <person name="Grigoriev I.V."/>
            <person name="Jeffries T.W."/>
        </authorList>
    </citation>
    <scope>NUCLEOTIDE SEQUENCE [LARGE SCALE GENOMIC DNA]</scope>
    <source>
        <strain evidence="2">NRRL Y-12698</strain>
    </source>
</reference>
<keyword evidence="2" id="KW-1185">Reference proteome</keyword>
<evidence type="ECO:0000313" key="2">
    <source>
        <dbReference type="Proteomes" id="UP000094336"/>
    </source>
</evidence>
<accession>A0A1E3QV73</accession>
<protein>
    <submittedName>
        <fullName evidence="1">Uncharacterized protein</fullName>
    </submittedName>
</protein>
<proteinExistence type="predicted"/>
<dbReference type="AlphaFoldDB" id="A0A1E3QV73"/>
<evidence type="ECO:0000313" key="1">
    <source>
        <dbReference type="EMBL" id="ODQ81568.1"/>
    </source>
</evidence>
<dbReference type="OrthoDB" id="3995860at2759"/>